<dbReference type="PROSITE" id="PS50089">
    <property type="entry name" value="ZF_RING_2"/>
    <property type="match status" value="1"/>
</dbReference>
<dbReference type="STRING" id="269621.A0A238FQ12"/>
<feature type="compositionally biased region" description="Pro residues" evidence="10">
    <location>
        <begin position="421"/>
        <end position="436"/>
    </location>
</feature>
<keyword evidence="8" id="KW-0804">Transcription</keyword>
<feature type="region of interest" description="Disordered" evidence="10">
    <location>
        <begin position="727"/>
        <end position="751"/>
    </location>
</feature>
<feature type="region of interest" description="Disordered" evidence="10">
    <location>
        <begin position="136"/>
        <end position="172"/>
    </location>
</feature>
<keyword evidence="7" id="KW-0805">Transcription regulation</keyword>
<feature type="compositionally biased region" description="Basic and acidic residues" evidence="10">
    <location>
        <begin position="741"/>
        <end position="750"/>
    </location>
</feature>
<keyword evidence="3" id="KW-0808">Transferase</keyword>
<dbReference type="Gene3D" id="3.30.40.10">
    <property type="entry name" value="Zinc/RING finger domain, C3HC4 (zinc finger)"/>
    <property type="match status" value="1"/>
</dbReference>
<feature type="compositionally biased region" description="Polar residues" evidence="10">
    <location>
        <begin position="603"/>
        <end position="617"/>
    </location>
</feature>
<dbReference type="SUPFAM" id="SSF57850">
    <property type="entry name" value="RING/U-box"/>
    <property type="match status" value="1"/>
</dbReference>
<feature type="region of interest" description="Disordered" evidence="10">
    <location>
        <begin position="1"/>
        <end position="73"/>
    </location>
</feature>
<evidence type="ECO:0000256" key="1">
    <source>
        <dbReference type="ARBA" id="ARBA00000900"/>
    </source>
</evidence>
<dbReference type="InterPro" id="IPR013083">
    <property type="entry name" value="Znf_RING/FYVE/PHD"/>
</dbReference>
<evidence type="ECO:0000256" key="6">
    <source>
        <dbReference type="ARBA" id="ARBA00022833"/>
    </source>
</evidence>
<feature type="compositionally biased region" description="Polar residues" evidence="10">
    <location>
        <begin position="449"/>
        <end position="462"/>
    </location>
</feature>
<reference evidence="13" key="1">
    <citation type="submission" date="2016-09" db="EMBL/GenBank/DDBJ databases">
        <authorList>
            <person name="Jeantristanb JTB J.-T."/>
            <person name="Ricardo R."/>
        </authorList>
    </citation>
    <scope>NUCLEOTIDE SEQUENCE [LARGE SCALE GENOMIC DNA]</scope>
</reference>
<evidence type="ECO:0000256" key="3">
    <source>
        <dbReference type="ARBA" id="ARBA00022679"/>
    </source>
</evidence>
<sequence>MILERSTSSRKTSFDRTVFAGVNEPRRAITRPSWARDVRGRTTSQTDGDNDDEVGDREDNDKSDEDDDDDDDEVEHCAICSSPIHNKTVVTPCLHSLFCWKCIRAWSDQSRKASPFKELIYNIRSNKDFQTHHLVPLRSPSTTTAAEDHRRLAGTSSRHASSSSTSHRRPSVTSLPRYALYGRRSNPDASPAPGIDQATWREQVNERALERRRFVYRHGLFAKHVASNRYTGFKPFGPEKLNNNAFKNKVLVFVRRELQVFPSVDIAFLTTYILSIASQIDLRSAAAIRLLADFVPQEQAEHLAHEIVTFARSPFDKLEDYDRFVQYGRPEKVEIPRSDERERQREPRFGKMVENRRGWEAQNGRYDRGDEDTMWARRGSYDRKVDAARYRNQRADEVRYRDRSRDGYDDDRNRRRRSPSAEPPPPVLAARPPPRAPSRRDLDAPPSRPSSQRSNLDPSRTNLLGAPITPGAHEESSDVLSLFGTPLRESTPPPPTTKGTTSSNPGLAAQPNPEISARAAQVSLSIFGIAKSAQPIIDTAERTHVQHSKSTIDEVATLDSTATDSPVSTTAPVVPSANLKPIPNTISREILQSRLMAEYRTGLSNKSNQPSPSTSIDLSPPSATPSSPPRQRTTTNWAARGQLAARGFELKQRLMESRQKAMWEAQQQEVSTSQGSPVGVAGDEPMTPSDCSWTLSYDIPSLTTTMIYSDAKRLRLLERLEEEKRFVANDHDPSSTSHTSVKPERSKETDLAAEANLRRTLQVQRSEKKAKAKALGDRAMEWKERLFKARLMKERKGRGEGG</sequence>
<feature type="compositionally biased region" description="Basic and acidic residues" evidence="10">
    <location>
        <begin position="396"/>
        <end position="413"/>
    </location>
</feature>
<keyword evidence="5 9" id="KW-0863">Zinc-finger</keyword>
<dbReference type="OrthoDB" id="21204at2759"/>
<dbReference type="EMBL" id="FMSP01000018">
    <property type="protein sequence ID" value="SCV73288.1"/>
    <property type="molecule type" value="Genomic_DNA"/>
</dbReference>
<evidence type="ECO:0000256" key="9">
    <source>
        <dbReference type="PROSITE-ProRule" id="PRU00175"/>
    </source>
</evidence>
<dbReference type="InterPro" id="IPR001841">
    <property type="entry name" value="Znf_RING"/>
</dbReference>
<evidence type="ECO:0000256" key="10">
    <source>
        <dbReference type="SAM" id="MobiDB-lite"/>
    </source>
</evidence>
<name>A0A238FQ12_9BASI</name>
<dbReference type="Pfam" id="PF00097">
    <property type="entry name" value="zf-C3HC4"/>
    <property type="match status" value="1"/>
</dbReference>
<comment type="catalytic activity">
    <reaction evidence="1">
        <text>S-ubiquitinyl-[E2 ubiquitin-conjugating enzyme]-L-cysteine + [acceptor protein]-L-lysine = [E2 ubiquitin-conjugating enzyme]-L-cysteine + N(6)-ubiquitinyl-[acceptor protein]-L-lysine.</text>
        <dbReference type="EC" id="2.3.2.27"/>
    </reaction>
</comment>
<evidence type="ECO:0000313" key="12">
    <source>
        <dbReference type="EMBL" id="SCV73288.1"/>
    </source>
</evidence>
<feature type="region of interest" description="Disordered" evidence="10">
    <location>
        <begin position="335"/>
        <end position="356"/>
    </location>
</feature>
<proteinExistence type="predicted"/>
<dbReference type="GO" id="GO:0008270">
    <property type="term" value="F:zinc ion binding"/>
    <property type="evidence" value="ECO:0007669"/>
    <property type="project" value="UniProtKB-KW"/>
</dbReference>
<evidence type="ECO:0000256" key="2">
    <source>
        <dbReference type="ARBA" id="ARBA00012483"/>
    </source>
</evidence>
<evidence type="ECO:0000256" key="8">
    <source>
        <dbReference type="ARBA" id="ARBA00023163"/>
    </source>
</evidence>
<gene>
    <name evidence="12" type="ORF">BQ2448_7214</name>
</gene>
<protein>
    <recommendedName>
        <fullName evidence="2">RING-type E3 ubiquitin transferase</fullName>
        <ecNumber evidence="2">2.3.2.27</ecNumber>
    </recommendedName>
</protein>
<organism evidence="12 13">
    <name type="scientific">Microbotryum intermedium</name>
    <dbReference type="NCBI Taxonomy" id="269621"/>
    <lineage>
        <taxon>Eukaryota</taxon>
        <taxon>Fungi</taxon>
        <taxon>Dikarya</taxon>
        <taxon>Basidiomycota</taxon>
        <taxon>Pucciniomycotina</taxon>
        <taxon>Microbotryomycetes</taxon>
        <taxon>Microbotryales</taxon>
        <taxon>Microbotryaceae</taxon>
        <taxon>Microbotryum</taxon>
    </lineage>
</organism>
<dbReference type="PANTHER" id="PTHR46077">
    <property type="entry name" value="E3 UBIQUITIN-PROTEIN LIGASE TOPORS"/>
    <property type="match status" value="1"/>
</dbReference>
<accession>A0A238FQ12</accession>
<feature type="region of interest" description="Disordered" evidence="10">
    <location>
        <begin position="603"/>
        <end position="635"/>
    </location>
</feature>
<dbReference type="InterPro" id="IPR018957">
    <property type="entry name" value="Znf_C3HC4_RING-type"/>
</dbReference>
<evidence type="ECO:0000256" key="5">
    <source>
        <dbReference type="ARBA" id="ARBA00022771"/>
    </source>
</evidence>
<keyword evidence="6" id="KW-0862">Zinc</keyword>
<feature type="compositionally biased region" description="Polar residues" evidence="10">
    <location>
        <begin position="1"/>
        <end position="11"/>
    </location>
</feature>
<dbReference type="GO" id="GO:0000209">
    <property type="term" value="P:protein polyubiquitination"/>
    <property type="evidence" value="ECO:0007669"/>
    <property type="project" value="TreeGrafter"/>
</dbReference>
<keyword evidence="13" id="KW-1185">Reference proteome</keyword>
<feature type="compositionally biased region" description="Acidic residues" evidence="10">
    <location>
        <begin position="48"/>
        <end position="73"/>
    </location>
</feature>
<feature type="region of interest" description="Disordered" evidence="10">
    <location>
        <begin position="396"/>
        <end position="511"/>
    </location>
</feature>
<dbReference type="GO" id="GO:0006513">
    <property type="term" value="P:protein monoubiquitination"/>
    <property type="evidence" value="ECO:0007669"/>
    <property type="project" value="TreeGrafter"/>
</dbReference>
<dbReference type="AlphaFoldDB" id="A0A238FQ12"/>
<evidence type="ECO:0000256" key="4">
    <source>
        <dbReference type="ARBA" id="ARBA00022723"/>
    </source>
</evidence>
<dbReference type="GO" id="GO:0061630">
    <property type="term" value="F:ubiquitin protein ligase activity"/>
    <property type="evidence" value="ECO:0007669"/>
    <property type="project" value="UniProtKB-EC"/>
</dbReference>
<dbReference type="PANTHER" id="PTHR46077:SF1">
    <property type="entry name" value="TOP1 BINDING ARGININE_SERINE RICH PROTEIN, E3 UBIQUITIN LIGASE"/>
    <property type="match status" value="1"/>
</dbReference>
<evidence type="ECO:0000313" key="13">
    <source>
        <dbReference type="Proteomes" id="UP000198372"/>
    </source>
</evidence>
<evidence type="ECO:0000259" key="11">
    <source>
        <dbReference type="PROSITE" id="PS50089"/>
    </source>
</evidence>
<dbReference type="SMART" id="SM00184">
    <property type="entry name" value="RING"/>
    <property type="match status" value="1"/>
</dbReference>
<evidence type="ECO:0000256" key="7">
    <source>
        <dbReference type="ARBA" id="ARBA00023015"/>
    </source>
</evidence>
<dbReference type="Proteomes" id="UP000198372">
    <property type="component" value="Unassembled WGS sequence"/>
</dbReference>
<feature type="compositionally biased region" description="Low complexity" evidence="10">
    <location>
        <begin position="155"/>
        <end position="165"/>
    </location>
</feature>
<keyword evidence="4" id="KW-0479">Metal-binding</keyword>
<dbReference type="EC" id="2.3.2.27" evidence="2"/>
<feature type="domain" description="RING-type" evidence="11">
    <location>
        <begin position="77"/>
        <end position="118"/>
    </location>
</feature>